<dbReference type="InterPro" id="IPR027381">
    <property type="entry name" value="LytR/CpsA/Psr_C"/>
</dbReference>
<comment type="caution">
    <text evidence="3">The sequence shown here is derived from an EMBL/GenBank/DDBJ whole genome shotgun (WGS) entry which is preliminary data.</text>
</comment>
<keyword evidence="1" id="KW-0472">Membrane</keyword>
<dbReference type="RefSeq" id="WP_100512455.1">
    <property type="nucleotide sequence ID" value="NZ_JAFEJQ010000009.1"/>
</dbReference>
<organism evidence="3 4">
    <name type="scientific">Bifidobacterium simiarum</name>
    <dbReference type="NCBI Taxonomy" id="2045441"/>
    <lineage>
        <taxon>Bacteria</taxon>
        <taxon>Bacillati</taxon>
        <taxon>Actinomycetota</taxon>
        <taxon>Actinomycetes</taxon>
        <taxon>Bifidobacteriales</taxon>
        <taxon>Bifidobacteriaceae</taxon>
        <taxon>Bifidobacterium</taxon>
    </lineage>
</organism>
<evidence type="ECO:0000313" key="4">
    <source>
        <dbReference type="Proteomes" id="UP000231451"/>
    </source>
</evidence>
<feature type="transmembrane region" description="Helical" evidence="1">
    <location>
        <begin position="23"/>
        <end position="46"/>
    </location>
</feature>
<keyword evidence="1" id="KW-0812">Transmembrane</keyword>
<accession>A0A2M9HGM1</accession>
<name>A0A2M9HGM1_9BIFI</name>
<dbReference type="Gene3D" id="3.30.70.2390">
    <property type="match status" value="1"/>
</dbReference>
<feature type="domain" description="LytR/CpsA/Psr regulator C-terminal" evidence="2">
    <location>
        <begin position="83"/>
        <end position="169"/>
    </location>
</feature>
<dbReference type="Proteomes" id="UP000231451">
    <property type="component" value="Unassembled WGS sequence"/>
</dbReference>
<protein>
    <recommendedName>
        <fullName evidence="2">LytR/CpsA/Psr regulator C-terminal domain-containing protein</fullName>
    </recommendedName>
</protein>
<gene>
    <name evidence="3" type="ORF">CSQ87_03455</name>
</gene>
<dbReference type="OrthoDB" id="3267444at2"/>
<keyword evidence="4" id="KW-1185">Reference proteome</keyword>
<dbReference type="Pfam" id="PF13399">
    <property type="entry name" value="LytR_C"/>
    <property type="match status" value="1"/>
</dbReference>
<keyword evidence="1" id="KW-1133">Transmembrane helix</keyword>
<dbReference type="EMBL" id="PEBK01000002">
    <property type="protein sequence ID" value="PJM75921.1"/>
    <property type="molecule type" value="Genomic_DNA"/>
</dbReference>
<dbReference type="AlphaFoldDB" id="A0A2M9HGM1"/>
<reference evidence="3 4" key="1">
    <citation type="submission" date="2017-10" db="EMBL/GenBank/DDBJ databases">
        <title>Draft genome sequences of strains TRE 1, TRE 9, TRE H and TRI 7, isolated from tamarins, belonging to four potential novel Bifidobacterium species.</title>
        <authorList>
            <person name="Mattarelli P."/>
            <person name="Modesto M."/>
            <person name="Puglisi E."/>
            <person name="Morelli L."/>
            <person name="Spezio C."/>
            <person name="Bonetti A."/>
            <person name="Sandri C."/>
        </authorList>
    </citation>
    <scope>NUCLEOTIDE SEQUENCE [LARGE SCALE GENOMIC DNA]</scope>
    <source>
        <strain evidence="4">TRI7</strain>
    </source>
</reference>
<proteinExistence type="predicted"/>
<evidence type="ECO:0000256" key="1">
    <source>
        <dbReference type="SAM" id="Phobius"/>
    </source>
</evidence>
<evidence type="ECO:0000259" key="2">
    <source>
        <dbReference type="Pfam" id="PF13399"/>
    </source>
</evidence>
<evidence type="ECO:0000313" key="3">
    <source>
        <dbReference type="EMBL" id="PJM75921.1"/>
    </source>
</evidence>
<sequence length="211" mass="23140">MTTPEAFDERKARQKFVRDRQKMVFSIAIVILVVAMVVSLLVYFGVIGKSEKATQAEQPNYGVVTACPTKDSQGTSKVLNSSTVNVRVLNATKNVGLAKAVSSALENRSFTMQNPSNYPGTTVFKRTEIRFGKNGINQAYTLKRHFNDAIMRMDDRSDKLVDVVIGSTFSVLVDENDVQPGVGEEIKGFSNCQDASKLTNLPKATTHTAVN</sequence>